<dbReference type="InterPro" id="IPR038637">
    <property type="entry name" value="NPCBM_sf"/>
</dbReference>
<gene>
    <name evidence="2" type="ORF">Spb1_26530</name>
</gene>
<name>A0A518GQB3_9PLAN</name>
<proteinExistence type="predicted"/>
<accession>A0A518GQB3</accession>
<dbReference type="InterPro" id="IPR013222">
    <property type="entry name" value="Glyco_hyd_98_carb-bd"/>
</dbReference>
<sequence>MRGISLIVQSATRFSVVTSGLFLAIFSAAPSLLIAADIPVAVELLSGTVTNAQLVQLNESLAKLSQPEGVTEVSLSQILTLKQATASKPPRTAEAEKALTDAALRDGSRIKLSSLSLQESRLLGKHPVWGEMEFGRNEVISLRLAATDAKVDAAWKELSSRDLTRDLVVLRKGDVLDHLEGTVIGIGEKTIQFLLDGDEVPVKRERVFGIVLAKGEVQSPSLIRCDLDNNETILVDQVSLADGKWILSRQGQNYEADLEYGPISIDYSSGKLVYLSEQEPRSAKYTPFFGYTWEYRKDRSFEGRPLAVGQRTYRRGLAIHSKSEMTWQLGGEFRRFQTVMGYDPEISTASTALVRILGDGKELLKVDLVRGNPPHSVDLDITDISQMTIVVDFGTDEVDIGDRIHFGNAKVVK</sequence>
<organism evidence="2 3">
    <name type="scientific">Planctopirus ephydatiae</name>
    <dbReference type="NCBI Taxonomy" id="2528019"/>
    <lineage>
        <taxon>Bacteria</taxon>
        <taxon>Pseudomonadati</taxon>
        <taxon>Planctomycetota</taxon>
        <taxon>Planctomycetia</taxon>
        <taxon>Planctomycetales</taxon>
        <taxon>Planctomycetaceae</taxon>
        <taxon>Planctopirus</taxon>
    </lineage>
</organism>
<evidence type="ECO:0000313" key="2">
    <source>
        <dbReference type="EMBL" id="QDV30719.1"/>
    </source>
</evidence>
<dbReference type="Pfam" id="PF08305">
    <property type="entry name" value="NPCBM"/>
    <property type="match status" value="1"/>
</dbReference>
<evidence type="ECO:0000313" key="3">
    <source>
        <dbReference type="Proteomes" id="UP000315349"/>
    </source>
</evidence>
<dbReference type="SMART" id="SM00776">
    <property type="entry name" value="NPCBM"/>
    <property type="match status" value="1"/>
</dbReference>
<reference evidence="2 3" key="1">
    <citation type="submission" date="2019-02" db="EMBL/GenBank/DDBJ databases">
        <title>Deep-cultivation of Planctomycetes and their phenomic and genomic characterization uncovers novel biology.</title>
        <authorList>
            <person name="Wiegand S."/>
            <person name="Jogler M."/>
            <person name="Boedeker C."/>
            <person name="Pinto D."/>
            <person name="Vollmers J."/>
            <person name="Rivas-Marin E."/>
            <person name="Kohn T."/>
            <person name="Peeters S.H."/>
            <person name="Heuer A."/>
            <person name="Rast P."/>
            <person name="Oberbeckmann S."/>
            <person name="Bunk B."/>
            <person name="Jeske O."/>
            <person name="Meyerdierks A."/>
            <person name="Storesund J.E."/>
            <person name="Kallscheuer N."/>
            <person name="Luecker S."/>
            <person name="Lage O.M."/>
            <person name="Pohl T."/>
            <person name="Merkel B.J."/>
            <person name="Hornburger P."/>
            <person name="Mueller R.-W."/>
            <person name="Bruemmer F."/>
            <person name="Labrenz M."/>
            <person name="Spormann A.M."/>
            <person name="Op den Camp H."/>
            <person name="Overmann J."/>
            <person name="Amann R."/>
            <person name="Jetten M.S.M."/>
            <person name="Mascher T."/>
            <person name="Medema M.H."/>
            <person name="Devos D.P."/>
            <person name="Kaster A.-K."/>
            <person name="Ovreas L."/>
            <person name="Rohde M."/>
            <person name="Galperin M.Y."/>
            <person name="Jogler C."/>
        </authorList>
    </citation>
    <scope>NUCLEOTIDE SEQUENCE [LARGE SCALE GENOMIC DNA]</scope>
    <source>
        <strain evidence="2 3">Spb1</strain>
    </source>
</reference>
<dbReference type="InterPro" id="IPR008979">
    <property type="entry name" value="Galactose-bd-like_sf"/>
</dbReference>
<dbReference type="AlphaFoldDB" id="A0A518GQB3"/>
<keyword evidence="3" id="KW-1185">Reference proteome</keyword>
<dbReference type="Proteomes" id="UP000315349">
    <property type="component" value="Chromosome"/>
</dbReference>
<dbReference type="OrthoDB" id="272011at2"/>
<evidence type="ECO:0000259" key="1">
    <source>
        <dbReference type="SMART" id="SM00776"/>
    </source>
</evidence>
<protein>
    <submittedName>
        <fullName evidence="2">NPCBM/NEW2 domain protein</fullName>
    </submittedName>
</protein>
<dbReference type="RefSeq" id="WP_145300519.1">
    <property type="nucleotide sequence ID" value="NZ_CP036299.1"/>
</dbReference>
<feature type="domain" description="Glycosyl hydrolase family 98 putative carbohydrate-binding module" evidence="1">
    <location>
        <begin position="269"/>
        <end position="413"/>
    </location>
</feature>
<dbReference type="EMBL" id="CP036299">
    <property type="protein sequence ID" value="QDV30719.1"/>
    <property type="molecule type" value="Genomic_DNA"/>
</dbReference>
<dbReference type="SUPFAM" id="SSF49785">
    <property type="entry name" value="Galactose-binding domain-like"/>
    <property type="match status" value="1"/>
</dbReference>
<dbReference type="KEGG" id="peh:Spb1_26530"/>
<dbReference type="Gene3D" id="2.60.120.1060">
    <property type="entry name" value="NPCBM/NEW2 domain"/>
    <property type="match status" value="1"/>
</dbReference>